<reference evidence="2" key="1">
    <citation type="journal article" date="2022" name="Mol. Ecol. Resour.">
        <title>The genomes of chicory, endive, great burdock and yacon provide insights into Asteraceae palaeo-polyploidization history and plant inulin production.</title>
        <authorList>
            <person name="Fan W."/>
            <person name="Wang S."/>
            <person name="Wang H."/>
            <person name="Wang A."/>
            <person name="Jiang F."/>
            <person name="Liu H."/>
            <person name="Zhao H."/>
            <person name="Xu D."/>
            <person name="Zhang Y."/>
        </authorList>
    </citation>
    <scope>NUCLEOTIDE SEQUENCE [LARGE SCALE GENOMIC DNA]</scope>
    <source>
        <strain evidence="2">cv. Yunnan</strain>
    </source>
</reference>
<name>A0ACB9ISQ0_9ASTR</name>
<evidence type="ECO:0000313" key="1">
    <source>
        <dbReference type="EMBL" id="KAI3810857.1"/>
    </source>
</evidence>
<sequence>MSDRIENNRSASVLVNNVFEQKKWKDIQVGEIIKFSANETIPCDVVLSTNGCFLRFNNWLLRCRKAKERVVKCVVGDLFKKGVDQGPQVDSKQIVVKCVLIDIELIPMDDMNTSMDLIFISNPLHEPCFLIWLVMMLDLVFEKLAASSYNHRVSVHLFTPLIVAFVEEGCRPHATAFHECLFIDTKYYWVLDTPLAHVFMVGLDKPAVDDPISMLASSYGLLN</sequence>
<dbReference type="Proteomes" id="UP001056120">
    <property type="component" value="Linkage Group LG07"/>
</dbReference>
<protein>
    <submittedName>
        <fullName evidence="1">Uncharacterized protein</fullName>
    </submittedName>
</protein>
<evidence type="ECO:0000313" key="2">
    <source>
        <dbReference type="Proteomes" id="UP001056120"/>
    </source>
</evidence>
<dbReference type="EMBL" id="CM042024">
    <property type="protein sequence ID" value="KAI3810857.1"/>
    <property type="molecule type" value="Genomic_DNA"/>
</dbReference>
<reference evidence="1 2" key="2">
    <citation type="journal article" date="2022" name="Mol. Ecol. Resour.">
        <title>The genomes of chicory, endive, great burdock and yacon provide insights into Asteraceae paleo-polyploidization history and plant inulin production.</title>
        <authorList>
            <person name="Fan W."/>
            <person name="Wang S."/>
            <person name="Wang H."/>
            <person name="Wang A."/>
            <person name="Jiang F."/>
            <person name="Liu H."/>
            <person name="Zhao H."/>
            <person name="Xu D."/>
            <person name="Zhang Y."/>
        </authorList>
    </citation>
    <scope>NUCLEOTIDE SEQUENCE [LARGE SCALE GENOMIC DNA]</scope>
    <source>
        <strain evidence="2">cv. Yunnan</strain>
        <tissue evidence="1">Leaves</tissue>
    </source>
</reference>
<keyword evidence="2" id="KW-1185">Reference proteome</keyword>
<gene>
    <name evidence="1" type="ORF">L1987_20480</name>
</gene>
<organism evidence="1 2">
    <name type="scientific">Smallanthus sonchifolius</name>
    <dbReference type="NCBI Taxonomy" id="185202"/>
    <lineage>
        <taxon>Eukaryota</taxon>
        <taxon>Viridiplantae</taxon>
        <taxon>Streptophyta</taxon>
        <taxon>Embryophyta</taxon>
        <taxon>Tracheophyta</taxon>
        <taxon>Spermatophyta</taxon>
        <taxon>Magnoliopsida</taxon>
        <taxon>eudicotyledons</taxon>
        <taxon>Gunneridae</taxon>
        <taxon>Pentapetalae</taxon>
        <taxon>asterids</taxon>
        <taxon>campanulids</taxon>
        <taxon>Asterales</taxon>
        <taxon>Asteraceae</taxon>
        <taxon>Asteroideae</taxon>
        <taxon>Heliantheae alliance</taxon>
        <taxon>Millerieae</taxon>
        <taxon>Smallanthus</taxon>
    </lineage>
</organism>
<proteinExistence type="predicted"/>
<comment type="caution">
    <text evidence="1">The sequence shown here is derived from an EMBL/GenBank/DDBJ whole genome shotgun (WGS) entry which is preliminary data.</text>
</comment>
<accession>A0ACB9ISQ0</accession>